<accession>A0A4R5DQ64</accession>
<dbReference type="EMBL" id="SMKZ01000003">
    <property type="protein sequence ID" value="TDE14364.1"/>
    <property type="molecule type" value="Genomic_DNA"/>
</dbReference>
<name>A0A4R5DQ64_9ACTN</name>
<dbReference type="GO" id="GO:0016887">
    <property type="term" value="F:ATP hydrolysis activity"/>
    <property type="evidence" value="ECO:0007669"/>
    <property type="project" value="InterPro"/>
</dbReference>
<evidence type="ECO:0000256" key="2">
    <source>
        <dbReference type="ARBA" id="ARBA00022741"/>
    </source>
</evidence>
<dbReference type="AlphaFoldDB" id="A0A4R5DQ64"/>
<dbReference type="Gene3D" id="3.40.50.300">
    <property type="entry name" value="P-loop containing nucleotide triphosphate hydrolases"/>
    <property type="match status" value="1"/>
</dbReference>
<dbReference type="InParanoid" id="A0A4R5DQ64"/>
<keyword evidence="1" id="KW-0813">Transport</keyword>
<sequence>MTDRPPASKGTTVSLLTVDNLTVKYGVDTKDELLACHEIDLTIEGGEFVTIIGPSGCGKSTLLHTMGGLISPTDGAVRFDGVPVTKPNPRNAAFVFQDYSLFPWKSVEENAGMGLRFAGASKAEAMSQAKTQLEFVGLKDFGERYPRALSGGMQQRVAIARALALEPKLLLMDEPFGALDEQTRRNLGTDLSRILGEAGQAVVMITHSLDEAIFWADRIVVMSARPGRIAEEITVETPRPRQLEFMTTKRFQDLRVHLFEQLEVHQRDAAERDASSSAAVV</sequence>
<organism evidence="5 6">
    <name type="scientific">Jiangella asiatica</name>
    <dbReference type="NCBI Taxonomy" id="2530372"/>
    <lineage>
        <taxon>Bacteria</taxon>
        <taxon>Bacillati</taxon>
        <taxon>Actinomycetota</taxon>
        <taxon>Actinomycetes</taxon>
        <taxon>Jiangellales</taxon>
        <taxon>Jiangellaceae</taxon>
        <taxon>Jiangella</taxon>
    </lineage>
</organism>
<dbReference type="InterPro" id="IPR017871">
    <property type="entry name" value="ABC_transporter-like_CS"/>
</dbReference>
<dbReference type="SMART" id="SM00382">
    <property type="entry name" value="AAA"/>
    <property type="match status" value="1"/>
</dbReference>
<comment type="caution">
    <text evidence="5">The sequence shown here is derived from an EMBL/GenBank/DDBJ whole genome shotgun (WGS) entry which is preliminary data.</text>
</comment>
<keyword evidence="2" id="KW-0547">Nucleotide-binding</keyword>
<dbReference type="InterPro" id="IPR027417">
    <property type="entry name" value="P-loop_NTPase"/>
</dbReference>
<evidence type="ECO:0000259" key="4">
    <source>
        <dbReference type="PROSITE" id="PS50893"/>
    </source>
</evidence>
<proteinExistence type="predicted"/>
<dbReference type="SUPFAM" id="SSF52540">
    <property type="entry name" value="P-loop containing nucleoside triphosphate hydrolases"/>
    <property type="match status" value="1"/>
</dbReference>
<evidence type="ECO:0000256" key="1">
    <source>
        <dbReference type="ARBA" id="ARBA00022448"/>
    </source>
</evidence>
<reference evidence="5 6" key="1">
    <citation type="submission" date="2019-03" db="EMBL/GenBank/DDBJ databases">
        <title>Draft genome sequences of novel Actinobacteria.</title>
        <authorList>
            <person name="Sahin N."/>
            <person name="Ay H."/>
            <person name="Saygin H."/>
        </authorList>
    </citation>
    <scope>NUCLEOTIDE SEQUENCE [LARGE SCALE GENOMIC DNA]</scope>
    <source>
        <strain evidence="5 6">5K138</strain>
    </source>
</reference>
<keyword evidence="3 5" id="KW-0067">ATP-binding</keyword>
<protein>
    <submittedName>
        <fullName evidence="5">ABC transporter ATP-binding protein</fullName>
    </submittedName>
</protein>
<dbReference type="OrthoDB" id="8773773at2"/>
<feature type="domain" description="ABC transporter" evidence="4">
    <location>
        <begin position="16"/>
        <end position="249"/>
    </location>
</feature>
<dbReference type="InterPro" id="IPR050166">
    <property type="entry name" value="ABC_transporter_ATP-bind"/>
</dbReference>
<dbReference type="PANTHER" id="PTHR42788:SF13">
    <property type="entry name" value="ALIPHATIC SULFONATES IMPORT ATP-BINDING PROTEIN SSUB"/>
    <property type="match status" value="1"/>
</dbReference>
<evidence type="ECO:0000313" key="5">
    <source>
        <dbReference type="EMBL" id="TDE14364.1"/>
    </source>
</evidence>
<keyword evidence="6" id="KW-1185">Reference proteome</keyword>
<dbReference type="CDD" id="cd03293">
    <property type="entry name" value="ABC_NrtD_SsuB_transporters"/>
    <property type="match status" value="1"/>
</dbReference>
<dbReference type="PANTHER" id="PTHR42788">
    <property type="entry name" value="TAURINE IMPORT ATP-BINDING PROTEIN-RELATED"/>
    <property type="match status" value="1"/>
</dbReference>
<dbReference type="PROSITE" id="PS00211">
    <property type="entry name" value="ABC_TRANSPORTER_1"/>
    <property type="match status" value="1"/>
</dbReference>
<evidence type="ECO:0000313" key="6">
    <source>
        <dbReference type="Proteomes" id="UP000294739"/>
    </source>
</evidence>
<gene>
    <name evidence="5" type="ORF">E1269_04200</name>
</gene>
<dbReference type="GO" id="GO:0005524">
    <property type="term" value="F:ATP binding"/>
    <property type="evidence" value="ECO:0007669"/>
    <property type="project" value="UniProtKB-KW"/>
</dbReference>
<dbReference type="Pfam" id="PF00005">
    <property type="entry name" value="ABC_tran"/>
    <property type="match status" value="1"/>
</dbReference>
<dbReference type="PROSITE" id="PS50893">
    <property type="entry name" value="ABC_TRANSPORTER_2"/>
    <property type="match status" value="1"/>
</dbReference>
<evidence type="ECO:0000256" key="3">
    <source>
        <dbReference type="ARBA" id="ARBA00022840"/>
    </source>
</evidence>
<dbReference type="Proteomes" id="UP000294739">
    <property type="component" value="Unassembled WGS sequence"/>
</dbReference>
<dbReference type="InterPro" id="IPR003439">
    <property type="entry name" value="ABC_transporter-like_ATP-bd"/>
</dbReference>
<dbReference type="InterPro" id="IPR003593">
    <property type="entry name" value="AAA+_ATPase"/>
</dbReference>